<proteinExistence type="inferred from homology"/>
<dbReference type="GO" id="GO:0003677">
    <property type="term" value="F:DNA binding"/>
    <property type="evidence" value="ECO:0007669"/>
    <property type="project" value="UniProtKB-UniRule"/>
</dbReference>
<sequence length="421" mass="46730">MGYMVASQGGTGMGARRGKGEGSVYKDAQGRWVAAVPLPPDPATGRRRRKVFRTRSKVEALRKMRETQNELARTGNVSTNRPVTVAEWMEQWIDQDVAPIRKPATTADYRSLTRTHIVPAIGRCRIDRLSSSDIRTLHRYISQSGRSSSTAAKVHRVLRAALAAAEREGVAPRNVARLVKAPPTLSQPPRAMSAEEARRFLRARRSRGDHARWSLALMVGERQGEALGLQLDHLHLDDAMPWVDLAWELRRVTWEHGCGIKALGAWPCGYRRAGDCPDREAPVPSHMEAEQVHGGLWLLRPKTIGSQRRVALPQVLADSLAEHLETARPTRFVFESQPGVPVDPRRDHEDWKTALKEEGLPTMRLHSARHTAATLLLEAGVSLRTAQEILGQTQALTTARYQHPSLELQAASLEEIAGAIT</sequence>
<organism evidence="9 10">
    <name type="scientific">Actinomyces oris</name>
    <dbReference type="NCBI Taxonomy" id="544580"/>
    <lineage>
        <taxon>Bacteria</taxon>
        <taxon>Bacillati</taxon>
        <taxon>Actinomycetota</taxon>
        <taxon>Actinomycetes</taxon>
        <taxon>Actinomycetales</taxon>
        <taxon>Actinomycetaceae</taxon>
        <taxon>Actinomyces</taxon>
    </lineage>
</organism>
<dbReference type="Pfam" id="PF00589">
    <property type="entry name" value="Phage_integrase"/>
    <property type="match status" value="1"/>
</dbReference>
<dbReference type="PANTHER" id="PTHR30629:SF2">
    <property type="entry name" value="PROPHAGE INTEGRASE INTS-RELATED"/>
    <property type="match status" value="1"/>
</dbReference>
<reference evidence="9 10" key="1">
    <citation type="submission" date="2019-06" db="EMBL/GenBank/DDBJ databases">
        <title>Draft genome sequence of Actinomyces oris CCUG 34288T.</title>
        <authorList>
            <person name="Salva-Serra F."/>
            <person name="Cardew S."/>
            <person name="Moore E."/>
        </authorList>
    </citation>
    <scope>NUCLEOTIDE SEQUENCE [LARGE SCALE GENOMIC DNA]</scope>
    <source>
        <strain evidence="9 10">CCUG 34288</strain>
    </source>
</reference>
<evidence type="ECO:0000259" key="7">
    <source>
        <dbReference type="PROSITE" id="PS51898"/>
    </source>
</evidence>
<dbReference type="Gene3D" id="1.10.150.130">
    <property type="match status" value="1"/>
</dbReference>
<gene>
    <name evidence="9" type="ORF">FK267_04985</name>
</gene>
<dbReference type="PROSITE" id="PS51900">
    <property type="entry name" value="CB"/>
    <property type="match status" value="1"/>
</dbReference>
<feature type="domain" description="Core-binding (CB)" evidence="8">
    <location>
        <begin position="83"/>
        <end position="166"/>
    </location>
</feature>
<dbReference type="InterPro" id="IPR011010">
    <property type="entry name" value="DNA_brk_join_enz"/>
</dbReference>
<evidence type="ECO:0000256" key="1">
    <source>
        <dbReference type="ARBA" id="ARBA00008857"/>
    </source>
</evidence>
<comment type="caution">
    <text evidence="9">The sequence shown here is derived from an EMBL/GenBank/DDBJ whole genome shotgun (WGS) entry which is preliminary data.</text>
</comment>
<evidence type="ECO:0000313" key="10">
    <source>
        <dbReference type="Proteomes" id="UP000317942"/>
    </source>
</evidence>
<dbReference type="InterPro" id="IPR002104">
    <property type="entry name" value="Integrase_catalytic"/>
</dbReference>
<dbReference type="Pfam" id="PF14659">
    <property type="entry name" value="Phage_int_SAM_3"/>
    <property type="match status" value="1"/>
</dbReference>
<dbReference type="Gene3D" id="1.10.443.10">
    <property type="entry name" value="Intergrase catalytic core"/>
    <property type="match status" value="1"/>
</dbReference>
<dbReference type="SUPFAM" id="SSF56349">
    <property type="entry name" value="DNA breaking-rejoining enzymes"/>
    <property type="match status" value="1"/>
</dbReference>
<keyword evidence="3 5" id="KW-0238">DNA-binding</keyword>
<evidence type="ECO:0000256" key="5">
    <source>
        <dbReference type="PROSITE-ProRule" id="PRU01248"/>
    </source>
</evidence>
<protein>
    <submittedName>
        <fullName evidence="9">Tyrosine-type recombinase/integrase</fullName>
    </submittedName>
</protein>
<keyword evidence="2" id="KW-0229">DNA integration</keyword>
<dbReference type="PANTHER" id="PTHR30629">
    <property type="entry name" value="PROPHAGE INTEGRASE"/>
    <property type="match status" value="1"/>
</dbReference>
<dbReference type="InterPro" id="IPR050808">
    <property type="entry name" value="Phage_Integrase"/>
</dbReference>
<feature type="domain" description="Tyr recombinase" evidence="7">
    <location>
        <begin position="187"/>
        <end position="414"/>
    </location>
</feature>
<dbReference type="InterPro" id="IPR013762">
    <property type="entry name" value="Integrase-like_cat_sf"/>
</dbReference>
<evidence type="ECO:0000256" key="3">
    <source>
        <dbReference type="ARBA" id="ARBA00023125"/>
    </source>
</evidence>
<dbReference type="GO" id="GO:0006310">
    <property type="term" value="P:DNA recombination"/>
    <property type="evidence" value="ECO:0007669"/>
    <property type="project" value="UniProtKB-KW"/>
</dbReference>
<evidence type="ECO:0000256" key="4">
    <source>
        <dbReference type="ARBA" id="ARBA00023172"/>
    </source>
</evidence>
<accession>A0A508BM98</accession>
<evidence type="ECO:0000313" key="9">
    <source>
        <dbReference type="EMBL" id="TQD61761.1"/>
    </source>
</evidence>
<dbReference type="InterPro" id="IPR004107">
    <property type="entry name" value="Integrase_SAM-like_N"/>
</dbReference>
<name>A0A508BM98_9ACTO</name>
<evidence type="ECO:0000259" key="8">
    <source>
        <dbReference type="PROSITE" id="PS51900"/>
    </source>
</evidence>
<comment type="similarity">
    <text evidence="1">Belongs to the 'phage' integrase family.</text>
</comment>
<feature type="region of interest" description="Disordered" evidence="6">
    <location>
        <begin position="1"/>
        <end position="22"/>
    </location>
</feature>
<dbReference type="Proteomes" id="UP000317942">
    <property type="component" value="Unassembled WGS sequence"/>
</dbReference>
<dbReference type="InterPro" id="IPR044068">
    <property type="entry name" value="CB"/>
</dbReference>
<dbReference type="InterPro" id="IPR010998">
    <property type="entry name" value="Integrase_recombinase_N"/>
</dbReference>
<dbReference type="AlphaFoldDB" id="A0A508BM98"/>
<dbReference type="EMBL" id="VICC01000004">
    <property type="protein sequence ID" value="TQD61761.1"/>
    <property type="molecule type" value="Genomic_DNA"/>
</dbReference>
<dbReference type="PROSITE" id="PS51898">
    <property type="entry name" value="TYR_RECOMBINASE"/>
    <property type="match status" value="1"/>
</dbReference>
<evidence type="ECO:0000256" key="6">
    <source>
        <dbReference type="SAM" id="MobiDB-lite"/>
    </source>
</evidence>
<keyword evidence="4" id="KW-0233">DNA recombination</keyword>
<dbReference type="GO" id="GO:0015074">
    <property type="term" value="P:DNA integration"/>
    <property type="evidence" value="ECO:0007669"/>
    <property type="project" value="UniProtKB-KW"/>
</dbReference>
<evidence type="ECO:0000256" key="2">
    <source>
        <dbReference type="ARBA" id="ARBA00022908"/>
    </source>
</evidence>